<protein>
    <submittedName>
        <fullName evidence="1">17194_t:CDS:1</fullName>
    </submittedName>
</protein>
<keyword evidence="2" id="KW-1185">Reference proteome</keyword>
<dbReference type="EMBL" id="CAJVPW010002736">
    <property type="protein sequence ID" value="CAG8512235.1"/>
    <property type="molecule type" value="Genomic_DNA"/>
</dbReference>
<proteinExistence type="predicted"/>
<accession>A0ACA9L6L6</accession>
<gene>
    <name evidence="1" type="ORF">SPELUC_LOCUS3531</name>
</gene>
<dbReference type="Proteomes" id="UP000789366">
    <property type="component" value="Unassembled WGS sequence"/>
</dbReference>
<sequence length="110" mass="12226">MSSPNTSSTNNCSSDECNNNNINTEANQSILLFLQLLSNSAILQQALSAITQNSQLIEAPTFPKLIQTLLALSNAIIGFPQGSAQNSITKEEWKQWKKAKRPEEDWKDFL</sequence>
<evidence type="ECO:0000313" key="1">
    <source>
        <dbReference type="EMBL" id="CAG8512235.1"/>
    </source>
</evidence>
<name>A0ACA9L6L6_9GLOM</name>
<reference evidence="1" key="1">
    <citation type="submission" date="2021-06" db="EMBL/GenBank/DDBJ databases">
        <authorList>
            <person name="Kallberg Y."/>
            <person name="Tangrot J."/>
            <person name="Rosling A."/>
        </authorList>
    </citation>
    <scope>NUCLEOTIDE SEQUENCE</scope>
    <source>
        <strain evidence="1">28 12/20/2015</strain>
    </source>
</reference>
<feature type="non-terminal residue" evidence="1">
    <location>
        <position position="110"/>
    </location>
</feature>
<comment type="caution">
    <text evidence="1">The sequence shown here is derived from an EMBL/GenBank/DDBJ whole genome shotgun (WGS) entry which is preliminary data.</text>
</comment>
<organism evidence="1 2">
    <name type="scientific">Cetraspora pellucida</name>
    <dbReference type="NCBI Taxonomy" id="1433469"/>
    <lineage>
        <taxon>Eukaryota</taxon>
        <taxon>Fungi</taxon>
        <taxon>Fungi incertae sedis</taxon>
        <taxon>Mucoromycota</taxon>
        <taxon>Glomeromycotina</taxon>
        <taxon>Glomeromycetes</taxon>
        <taxon>Diversisporales</taxon>
        <taxon>Gigasporaceae</taxon>
        <taxon>Cetraspora</taxon>
    </lineage>
</organism>
<evidence type="ECO:0000313" key="2">
    <source>
        <dbReference type="Proteomes" id="UP000789366"/>
    </source>
</evidence>